<accession>A0A4Y2I180</accession>
<sequence>MNNRPLTYLSEDPSELKVLTPSVFLQSIPGNKVNVLYQIENVSIVERFNHVQSLRDKLRMRFKHEYQGLLKPPKRRHTDIVKVGDIFIISNDKSERLHWPLAKVIFPGRNGVSHSVRLKTSSGYLLRPIQ</sequence>
<dbReference type="AlphaFoldDB" id="A0A4Y2I180"/>
<evidence type="ECO:0000313" key="3">
    <source>
        <dbReference type="Proteomes" id="UP000499080"/>
    </source>
</evidence>
<dbReference type="EMBL" id="BGPR01002314">
    <property type="protein sequence ID" value="GBM71461.1"/>
    <property type="molecule type" value="Genomic_DNA"/>
</dbReference>
<dbReference type="OrthoDB" id="6423627at2759"/>
<feature type="domain" description="DUF5641" evidence="1">
    <location>
        <begin position="46"/>
        <end position="130"/>
    </location>
</feature>
<dbReference type="PANTHER" id="PTHR47331">
    <property type="entry name" value="PHD-TYPE DOMAIN-CONTAINING PROTEIN"/>
    <property type="match status" value="1"/>
</dbReference>
<organism evidence="2 3">
    <name type="scientific">Araneus ventricosus</name>
    <name type="common">Orbweaver spider</name>
    <name type="synonym">Epeira ventricosa</name>
    <dbReference type="NCBI Taxonomy" id="182803"/>
    <lineage>
        <taxon>Eukaryota</taxon>
        <taxon>Metazoa</taxon>
        <taxon>Ecdysozoa</taxon>
        <taxon>Arthropoda</taxon>
        <taxon>Chelicerata</taxon>
        <taxon>Arachnida</taxon>
        <taxon>Araneae</taxon>
        <taxon>Araneomorphae</taxon>
        <taxon>Entelegynae</taxon>
        <taxon>Araneoidea</taxon>
        <taxon>Araneidae</taxon>
        <taxon>Araneus</taxon>
    </lineage>
</organism>
<name>A0A4Y2I180_ARAVE</name>
<keyword evidence="3" id="KW-1185">Reference proteome</keyword>
<gene>
    <name evidence="2" type="ORF">AVEN_273929_1</name>
</gene>
<comment type="caution">
    <text evidence="2">The sequence shown here is derived from an EMBL/GenBank/DDBJ whole genome shotgun (WGS) entry which is preliminary data.</text>
</comment>
<dbReference type="InterPro" id="IPR040676">
    <property type="entry name" value="DUF5641"/>
</dbReference>
<evidence type="ECO:0000313" key="2">
    <source>
        <dbReference type="EMBL" id="GBM71461.1"/>
    </source>
</evidence>
<dbReference type="Pfam" id="PF18701">
    <property type="entry name" value="DUF5641"/>
    <property type="match status" value="1"/>
</dbReference>
<protein>
    <recommendedName>
        <fullName evidence="1">DUF5641 domain-containing protein</fullName>
    </recommendedName>
</protein>
<dbReference type="Proteomes" id="UP000499080">
    <property type="component" value="Unassembled WGS sequence"/>
</dbReference>
<dbReference type="PANTHER" id="PTHR47331:SF2">
    <property type="match status" value="1"/>
</dbReference>
<evidence type="ECO:0000259" key="1">
    <source>
        <dbReference type="Pfam" id="PF18701"/>
    </source>
</evidence>
<proteinExistence type="predicted"/>
<reference evidence="2 3" key="1">
    <citation type="journal article" date="2019" name="Sci. Rep.">
        <title>Orb-weaving spider Araneus ventricosus genome elucidates the spidroin gene catalogue.</title>
        <authorList>
            <person name="Kono N."/>
            <person name="Nakamura H."/>
            <person name="Ohtoshi R."/>
            <person name="Moran D.A.P."/>
            <person name="Shinohara A."/>
            <person name="Yoshida Y."/>
            <person name="Fujiwara M."/>
            <person name="Mori M."/>
            <person name="Tomita M."/>
            <person name="Arakawa K."/>
        </authorList>
    </citation>
    <scope>NUCLEOTIDE SEQUENCE [LARGE SCALE GENOMIC DNA]</scope>
</reference>